<dbReference type="STRING" id="5288.A0A5C5FU17"/>
<dbReference type="AlphaFoldDB" id="A0A5C5FU17"/>
<name>A0A5C5FU17_9BASI</name>
<protein>
    <submittedName>
        <fullName evidence="1">Uncharacterized protein</fullName>
    </submittedName>
</protein>
<dbReference type="InterPro" id="IPR006616">
    <property type="entry name" value="DM9_repeat"/>
</dbReference>
<proteinExistence type="predicted"/>
<organism evidence="1 2">
    <name type="scientific">Rhodotorula diobovata</name>
    <dbReference type="NCBI Taxonomy" id="5288"/>
    <lineage>
        <taxon>Eukaryota</taxon>
        <taxon>Fungi</taxon>
        <taxon>Dikarya</taxon>
        <taxon>Basidiomycota</taxon>
        <taxon>Pucciniomycotina</taxon>
        <taxon>Microbotryomycetes</taxon>
        <taxon>Sporidiobolales</taxon>
        <taxon>Sporidiobolaceae</taxon>
        <taxon>Rhodotorula</taxon>
    </lineage>
</organism>
<keyword evidence="2" id="KW-1185">Reference proteome</keyword>
<dbReference type="PANTHER" id="PTHR31649">
    <property type="entry name" value="AGAP009604-PA"/>
    <property type="match status" value="1"/>
</dbReference>
<sequence length="164" mass="17490">MSGAPPAYSPQVPPAGLRVPCTTGAALDQTVTGPAPFKDLDGSEVWVASALLGSRAVHPCKVARGGKVMYSFGGQERHHQGRFDVLPITEAMEWVEAADGQIPKGRRPVEGGFEESGKHLFHALTNISGVWVPGKTGEHLRGANFGWGGGETVRKTGYQVLCWR</sequence>
<dbReference type="OrthoDB" id="2142040at2759"/>
<dbReference type="Pfam" id="PF11901">
    <property type="entry name" value="DM9"/>
    <property type="match status" value="1"/>
</dbReference>
<gene>
    <name evidence="1" type="ORF">DMC30DRAFT_267863</name>
</gene>
<evidence type="ECO:0000313" key="2">
    <source>
        <dbReference type="Proteomes" id="UP000311382"/>
    </source>
</evidence>
<comment type="caution">
    <text evidence="1">The sequence shown here is derived from an EMBL/GenBank/DDBJ whole genome shotgun (WGS) entry which is preliminary data.</text>
</comment>
<reference evidence="1 2" key="1">
    <citation type="submission" date="2019-03" db="EMBL/GenBank/DDBJ databases">
        <title>Rhodosporidium diobovatum UCD-FST 08-225 genome sequencing, assembly, and annotation.</title>
        <authorList>
            <person name="Fakankun I.U."/>
            <person name="Fristensky B."/>
            <person name="Levin D.B."/>
        </authorList>
    </citation>
    <scope>NUCLEOTIDE SEQUENCE [LARGE SCALE GENOMIC DNA]</scope>
    <source>
        <strain evidence="1 2">UCD-FST 08-225</strain>
    </source>
</reference>
<dbReference type="Proteomes" id="UP000311382">
    <property type="component" value="Unassembled WGS sequence"/>
</dbReference>
<dbReference type="EMBL" id="SOZI01000074">
    <property type="protein sequence ID" value="TNY20165.1"/>
    <property type="molecule type" value="Genomic_DNA"/>
</dbReference>
<evidence type="ECO:0000313" key="1">
    <source>
        <dbReference type="EMBL" id="TNY20165.1"/>
    </source>
</evidence>
<dbReference type="PANTHER" id="PTHR31649:SF1">
    <property type="entry name" value="FARNESOIC ACID O-METHYL TRANSFERASE DOMAIN-CONTAINING PROTEIN"/>
    <property type="match status" value="1"/>
</dbReference>
<accession>A0A5C5FU17</accession>